<evidence type="ECO:0000313" key="2">
    <source>
        <dbReference type="EMBL" id="SHF37184.1"/>
    </source>
</evidence>
<protein>
    <submittedName>
        <fullName evidence="2">Uncharacterized protein</fullName>
    </submittedName>
</protein>
<gene>
    <name evidence="2" type="ORF">SAMN05444392_11810</name>
</gene>
<feature type="transmembrane region" description="Helical" evidence="1">
    <location>
        <begin position="89"/>
        <end position="111"/>
    </location>
</feature>
<dbReference type="AlphaFoldDB" id="A0A1M5B3U5"/>
<evidence type="ECO:0000256" key="1">
    <source>
        <dbReference type="SAM" id="Phobius"/>
    </source>
</evidence>
<proteinExistence type="predicted"/>
<name>A0A1M5B3U5_9BACL</name>
<evidence type="ECO:0000313" key="3">
    <source>
        <dbReference type="Proteomes" id="UP000184476"/>
    </source>
</evidence>
<keyword evidence="3" id="KW-1185">Reference proteome</keyword>
<organism evidence="2 3">
    <name type="scientific">Seinonella peptonophila</name>
    <dbReference type="NCBI Taxonomy" id="112248"/>
    <lineage>
        <taxon>Bacteria</taxon>
        <taxon>Bacillati</taxon>
        <taxon>Bacillota</taxon>
        <taxon>Bacilli</taxon>
        <taxon>Bacillales</taxon>
        <taxon>Thermoactinomycetaceae</taxon>
        <taxon>Seinonella</taxon>
    </lineage>
</organism>
<sequence>MPIKLGIKAIVSLKNFVHNIIKKFKEFYTTMNSKQQWVYFGAIIVLVILVFGVYILPENHALVPVKNSNEDGAALQISIMANQISSMNYLLTFIGLAGAIAGVAFTIFGYYQSTKFREMVEEEVDKRIKNFEEKELENNHSIMNEVINKEIEIYTAIFKDKIQNRALEIYSEGNPDINIFHLNNEPYNKLWDFYIKSLDTLLAENRSNQSALIALKDAANSILEVSQADEKFKLTMLLNYGFEIKSIESSETKYDKEKIKQQIQKLNLDFQNTKKAITESINKYKQ</sequence>
<keyword evidence="1" id="KW-0812">Transmembrane</keyword>
<dbReference type="EMBL" id="FQVL01000018">
    <property type="protein sequence ID" value="SHF37184.1"/>
    <property type="molecule type" value="Genomic_DNA"/>
</dbReference>
<feature type="transmembrane region" description="Helical" evidence="1">
    <location>
        <begin position="37"/>
        <end position="56"/>
    </location>
</feature>
<accession>A0A1M5B3U5</accession>
<keyword evidence="1" id="KW-0472">Membrane</keyword>
<dbReference type="Proteomes" id="UP000184476">
    <property type="component" value="Unassembled WGS sequence"/>
</dbReference>
<reference evidence="2 3" key="1">
    <citation type="submission" date="2016-11" db="EMBL/GenBank/DDBJ databases">
        <authorList>
            <person name="Jaros S."/>
            <person name="Januszkiewicz K."/>
            <person name="Wedrychowicz H."/>
        </authorList>
    </citation>
    <scope>NUCLEOTIDE SEQUENCE [LARGE SCALE GENOMIC DNA]</scope>
    <source>
        <strain evidence="2 3">DSM 44666</strain>
    </source>
</reference>
<keyword evidence="1" id="KW-1133">Transmembrane helix</keyword>